<evidence type="ECO:0000256" key="2">
    <source>
        <dbReference type="SAM" id="Phobius"/>
    </source>
</evidence>
<evidence type="ECO:0000256" key="1">
    <source>
        <dbReference type="SAM" id="MobiDB-lite"/>
    </source>
</evidence>
<keyword evidence="2" id="KW-0812">Transmembrane</keyword>
<reference evidence="3" key="1">
    <citation type="journal article" date="2012" name="PLoS Genet.">
        <title>Comparative analysis of the genomes of two field isolates of the rice blast fungus Magnaporthe oryzae.</title>
        <authorList>
            <person name="Xue M."/>
            <person name="Yang J."/>
            <person name="Li Z."/>
            <person name="Hu S."/>
            <person name="Yao N."/>
            <person name="Dean R.A."/>
            <person name="Zhao W."/>
            <person name="Shen M."/>
            <person name="Zhang H."/>
            <person name="Li C."/>
            <person name="Liu L."/>
            <person name="Cao L."/>
            <person name="Xu X."/>
            <person name="Xing Y."/>
            <person name="Hsiang T."/>
            <person name="Zhang Z."/>
            <person name="Xu J.R."/>
            <person name="Peng Y.L."/>
        </authorList>
    </citation>
    <scope>NUCLEOTIDE SEQUENCE</scope>
    <source>
        <strain evidence="3">Y34</strain>
    </source>
</reference>
<dbReference type="Proteomes" id="UP000011086">
    <property type="component" value="Unassembled WGS sequence"/>
</dbReference>
<gene>
    <name evidence="3" type="ORF">OOU_Y34scaffold00745g58</name>
</gene>
<feature type="compositionally biased region" description="Polar residues" evidence="1">
    <location>
        <begin position="449"/>
        <end position="458"/>
    </location>
</feature>
<accession>A0AA97NQZ8</accession>
<proteinExistence type="predicted"/>
<feature type="compositionally biased region" description="Acidic residues" evidence="1">
    <location>
        <begin position="541"/>
        <end position="563"/>
    </location>
</feature>
<protein>
    <submittedName>
        <fullName evidence="3">Uncharacterized protein</fullName>
    </submittedName>
</protein>
<feature type="transmembrane region" description="Helical" evidence="2">
    <location>
        <begin position="181"/>
        <end position="201"/>
    </location>
</feature>
<feature type="transmembrane region" description="Helical" evidence="2">
    <location>
        <begin position="137"/>
        <end position="161"/>
    </location>
</feature>
<name>A0AA97NQZ8_PYRO3</name>
<keyword evidence="2" id="KW-0472">Membrane</keyword>
<evidence type="ECO:0000313" key="3">
    <source>
        <dbReference type="EMBL" id="ELQ34783.1"/>
    </source>
</evidence>
<sequence length="637" mass="69519">MEASQGQYGYPPVRSATTVTVSSDQDLEKQRQLDEWDVARKSAPSPFLGPEGRAQPVIALFALILFFLASAAGITFFVLALVGVVISRAAELPSRTVVFAASVVGVVYTVIHLAAARTSYRKKEHGSPQIYGNYKHAMGLLLVRLSVPVWITAVVTAALAVANMEDALMRSFMTDPKQMSYVNLMVAVVGLVANLSLLFCVETSMTPFATSLISKNEFLQRRGKTSSMMFAGYEFEEEKSREPQLPLTVGQPQQQHQHRVLNSHDRVNGSWPVQRSRSNASSVYSTQTQPRVPVVPNGDREYPRPGTAISTDVPAEPLCVRTIPFADGEEARPPVHMSWRPPSHHGKRSIDYTVRPKSGIPPPLPAAVSTTAREPAIPSLPVASEHRSYPSVPGSSSSSRTVWAPSATGHQRQRSGSRETNGRRPVSQHVPMPAAQLLSQVPPIPVPPNQQDTSTTSGPSPPVCRATTTPSPRSKALRSHPPFDAWPNDNGYPSVRPSTAPGLPASTIENWGVPQHSVSVKRKPVGQGRTSFETDGRSAVVDDDYSSSCYEDDDSDVQDDEETGAPAGLARALSRTQRRLLKEKGKELKRSNTANNFSRPLPRSKSLVSMNRRSFSEHSRTTNTAFTFDSGEVRYKE</sequence>
<organism evidence="3">
    <name type="scientific">Pyricularia oryzae (strain Y34)</name>
    <name type="common">Rice blast fungus</name>
    <name type="synonym">Magnaporthe oryzae</name>
    <dbReference type="NCBI Taxonomy" id="1143189"/>
    <lineage>
        <taxon>Eukaryota</taxon>
        <taxon>Fungi</taxon>
        <taxon>Dikarya</taxon>
        <taxon>Ascomycota</taxon>
        <taxon>Pezizomycotina</taxon>
        <taxon>Sordariomycetes</taxon>
        <taxon>Sordariomycetidae</taxon>
        <taxon>Magnaporthales</taxon>
        <taxon>Pyriculariaceae</taxon>
        <taxon>Pyricularia</taxon>
    </lineage>
</organism>
<feature type="transmembrane region" description="Helical" evidence="2">
    <location>
        <begin position="98"/>
        <end position="116"/>
    </location>
</feature>
<feature type="region of interest" description="Disordered" evidence="1">
    <location>
        <begin position="267"/>
        <end position="300"/>
    </location>
</feature>
<feature type="compositionally biased region" description="Basic and acidic residues" evidence="1">
    <location>
        <begin position="580"/>
        <end position="590"/>
    </location>
</feature>
<dbReference type="AlphaFoldDB" id="A0AA97NQZ8"/>
<feature type="compositionally biased region" description="Polar residues" evidence="1">
    <location>
        <begin position="271"/>
        <end position="290"/>
    </location>
</feature>
<dbReference type="EMBL" id="JH793093">
    <property type="protein sequence ID" value="ELQ34783.1"/>
    <property type="molecule type" value="Genomic_DNA"/>
</dbReference>
<keyword evidence="2" id="KW-1133">Transmembrane helix</keyword>
<feature type="region of interest" description="Disordered" evidence="1">
    <location>
        <begin position="329"/>
        <end position="623"/>
    </location>
</feature>
<feature type="transmembrane region" description="Helical" evidence="2">
    <location>
        <begin position="57"/>
        <end position="86"/>
    </location>
</feature>
<feature type="compositionally biased region" description="Low complexity" evidence="1">
    <location>
        <begin position="389"/>
        <end position="399"/>
    </location>
</feature>